<keyword evidence="4 15" id="KW-0285">Flavoprotein</keyword>
<keyword evidence="5 15" id="KW-0288">FMN</keyword>
<dbReference type="Gene3D" id="2.40.30.30">
    <property type="entry name" value="Riboflavin kinase-like"/>
    <property type="match status" value="1"/>
</dbReference>
<dbReference type="GO" id="GO:0009231">
    <property type="term" value="P:riboflavin biosynthetic process"/>
    <property type="evidence" value="ECO:0007669"/>
    <property type="project" value="InterPro"/>
</dbReference>
<dbReference type="EC" id="2.7.7.2" evidence="15"/>
<evidence type="ECO:0000313" key="18">
    <source>
        <dbReference type="Proteomes" id="UP000199584"/>
    </source>
</evidence>
<comment type="similarity">
    <text evidence="15">Belongs to the ribF family.</text>
</comment>
<feature type="domain" description="Riboflavin kinase" evidence="16">
    <location>
        <begin position="183"/>
        <end position="309"/>
    </location>
</feature>
<dbReference type="NCBIfam" id="NF004162">
    <property type="entry name" value="PRK05627.1-5"/>
    <property type="match status" value="1"/>
</dbReference>
<dbReference type="GO" id="GO:0006747">
    <property type="term" value="P:FAD biosynthetic process"/>
    <property type="evidence" value="ECO:0007669"/>
    <property type="project" value="UniProtKB-UniRule"/>
</dbReference>
<keyword evidence="18" id="KW-1185">Reference proteome</keyword>
<name>A0A1I6D8N6_9FIRM</name>
<reference evidence="18" key="1">
    <citation type="submission" date="2016-10" db="EMBL/GenBank/DDBJ databases">
        <authorList>
            <person name="Varghese N."/>
            <person name="Submissions S."/>
        </authorList>
    </citation>
    <scope>NUCLEOTIDE SEQUENCE [LARGE SCALE GENOMIC DNA]</scope>
    <source>
        <strain evidence="18">DSM 3669</strain>
    </source>
</reference>
<dbReference type="SUPFAM" id="SSF52374">
    <property type="entry name" value="Nucleotidylyl transferase"/>
    <property type="match status" value="1"/>
</dbReference>
<evidence type="ECO:0000256" key="13">
    <source>
        <dbReference type="ARBA" id="ARBA00047880"/>
    </source>
</evidence>
<evidence type="ECO:0000256" key="12">
    <source>
        <dbReference type="ARBA" id="ARBA00023268"/>
    </source>
</evidence>
<comment type="pathway">
    <text evidence="2 15">Cofactor biosynthesis; FAD biosynthesis; FAD from FMN: step 1/1.</text>
</comment>
<dbReference type="GO" id="GO:0008531">
    <property type="term" value="F:riboflavin kinase activity"/>
    <property type="evidence" value="ECO:0007669"/>
    <property type="project" value="UniProtKB-UniRule"/>
</dbReference>
<evidence type="ECO:0000256" key="15">
    <source>
        <dbReference type="PIRNR" id="PIRNR004491"/>
    </source>
</evidence>
<gene>
    <name evidence="17" type="ORF">SAMN05660706_10749</name>
</gene>
<dbReference type="EC" id="2.7.1.26" evidence="15"/>
<keyword evidence="7 15" id="KW-0548">Nucleotidyltransferase</keyword>
<evidence type="ECO:0000256" key="10">
    <source>
        <dbReference type="ARBA" id="ARBA00022827"/>
    </source>
</evidence>
<dbReference type="GO" id="GO:0005524">
    <property type="term" value="F:ATP binding"/>
    <property type="evidence" value="ECO:0007669"/>
    <property type="project" value="UniProtKB-UniRule"/>
</dbReference>
<evidence type="ECO:0000256" key="6">
    <source>
        <dbReference type="ARBA" id="ARBA00022679"/>
    </source>
</evidence>
<keyword evidence="12" id="KW-0511">Multifunctional enzyme</keyword>
<dbReference type="InterPro" id="IPR014729">
    <property type="entry name" value="Rossmann-like_a/b/a_fold"/>
</dbReference>
<keyword evidence="9 15" id="KW-0418">Kinase</keyword>
<dbReference type="Pfam" id="PF06574">
    <property type="entry name" value="FAD_syn"/>
    <property type="match status" value="1"/>
</dbReference>
<dbReference type="InterPro" id="IPR023465">
    <property type="entry name" value="Riboflavin_kinase_dom_sf"/>
</dbReference>
<dbReference type="AlphaFoldDB" id="A0A1I6D8N6"/>
<evidence type="ECO:0000256" key="2">
    <source>
        <dbReference type="ARBA" id="ARBA00004726"/>
    </source>
</evidence>
<keyword evidence="10 15" id="KW-0274">FAD</keyword>
<evidence type="ECO:0000259" key="16">
    <source>
        <dbReference type="SMART" id="SM00904"/>
    </source>
</evidence>
<evidence type="ECO:0000256" key="7">
    <source>
        <dbReference type="ARBA" id="ARBA00022695"/>
    </source>
</evidence>
<evidence type="ECO:0000256" key="11">
    <source>
        <dbReference type="ARBA" id="ARBA00022840"/>
    </source>
</evidence>
<keyword evidence="11 15" id="KW-0067">ATP-binding</keyword>
<dbReference type="FunFam" id="3.40.50.620:FF:000021">
    <property type="entry name" value="Riboflavin biosynthesis protein"/>
    <property type="match status" value="1"/>
</dbReference>
<evidence type="ECO:0000256" key="1">
    <source>
        <dbReference type="ARBA" id="ARBA00002121"/>
    </source>
</evidence>
<evidence type="ECO:0000313" key="17">
    <source>
        <dbReference type="EMBL" id="SFR01731.1"/>
    </source>
</evidence>
<dbReference type="Proteomes" id="UP000199584">
    <property type="component" value="Unassembled WGS sequence"/>
</dbReference>
<dbReference type="InterPro" id="IPR023468">
    <property type="entry name" value="Riboflavin_kinase"/>
</dbReference>
<dbReference type="InterPro" id="IPR002606">
    <property type="entry name" value="Riboflavin_kinase_bac"/>
</dbReference>
<comment type="catalytic activity">
    <reaction evidence="14 15">
        <text>FMN + ATP + H(+) = FAD + diphosphate</text>
        <dbReference type="Rhea" id="RHEA:17237"/>
        <dbReference type="ChEBI" id="CHEBI:15378"/>
        <dbReference type="ChEBI" id="CHEBI:30616"/>
        <dbReference type="ChEBI" id="CHEBI:33019"/>
        <dbReference type="ChEBI" id="CHEBI:57692"/>
        <dbReference type="ChEBI" id="CHEBI:58210"/>
        <dbReference type="EC" id="2.7.7.2"/>
    </reaction>
</comment>
<dbReference type="NCBIfam" id="NF004160">
    <property type="entry name" value="PRK05627.1-3"/>
    <property type="match status" value="1"/>
</dbReference>
<dbReference type="SMART" id="SM00904">
    <property type="entry name" value="Flavokinase"/>
    <property type="match status" value="1"/>
</dbReference>
<dbReference type="CDD" id="cd02064">
    <property type="entry name" value="FAD_synthetase_N"/>
    <property type="match status" value="1"/>
</dbReference>
<evidence type="ECO:0000256" key="4">
    <source>
        <dbReference type="ARBA" id="ARBA00022630"/>
    </source>
</evidence>
<dbReference type="EMBL" id="FOYM01000007">
    <property type="protein sequence ID" value="SFR01731.1"/>
    <property type="molecule type" value="Genomic_DNA"/>
</dbReference>
<comment type="function">
    <text evidence="1">Catalyzes the phosphorylation of riboflavin to FMN followed by the adenylation of FMN to FAD.</text>
</comment>
<evidence type="ECO:0000256" key="3">
    <source>
        <dbReference type="ARBA" id="ARBA00005201"/>
    </source>
</evidence>
<dbReference type="PANTHER" id="PTHR22749">
    <property type="entry name" value="RIBOFLAVIN KINASE/FMN ADENYLYLTRANSFERASE"/>
    <property type="match status" value="1"/>
</dbReference>
<dbReference type="PANTHER" id="PTHR22749:SF6">
    <property type="entry name" value="RIBOFLAVIN KINASE"/>
    <property type="match status" value="1"/>
</dbReference>
<dbReference type="PIRSF" id="PIRSF004491">
    <property type="entry name" value="FAD_Synth"/>
    <property type="match status" value="1"/>
</dbReference>
<evidence type="ECO:0000256" key="14">
    <source>
        <dbReference type="ARBA" id="ARBA00049494"/>
    </source>
</evidence>
<dbReference type="OrthoDB" id="9803667at2"/>
<keyword evidence="6 15" id="KW-0808">Transferase</keyword>
<accession>A0A1I6D8N6</accession>
<dbReference type="SUPFAM" id="SSF82114">
    <property type="entry name" value="Riboflavin kinase-like"/>
    <property type="match status" value="1"/>
</dbReference>
<dbReference type="Pfam" id="PF01687">
    <property type="entry name" value="Flavokinase"/>
    <property type="match status" value="1"/>
</dbReference>
<evidence type="ECO:0000256" key="9">
    <source>
        <dbReference type="ARBA" id="ARBA00022777"/>
    </source>
</evidence>
<dbReference type="InterPro" id="IPR015864">
    <property type="entry name" value="FAD_synthase"/>
</dbReference>
<dbReference type="UniPathway" id="UPA00276">
    <property type="reaction ID" value="UER00406"/>
</dbReference>
<dbReference type="RefSeq" id="WP_092482495.1">
    <property type="nucleotide sequence ID" value="NZ_FOYM01000007.1"/>
</dbReference>
<dbReference type="GO" id="GO:0009398">
    <property type="term" value="P:FMN biosynthetic process"/>
    <property type="evidence" value="ECO:0007669"/>
    <property type="project" value="UniProtKB-UniRule"/>
</dbReference>
<dbReference type="STRING" id="39060.SAMN05660706_10749"/>
<comment type="catalytic activity">
    <reaction evidence="13 15">
        <text>riboflavin + ATP = FMN + ADP + H(+)</text>
        <dbReference type="Rhea" id="RHEA:14357"/>
        <dbReference type="ChEBI" id="CHEBI:15378"/>
        <dbReference type="ChEBI" id="CHEBI:30616"/>
        <dbReference type="ChEBI" id="CHEBI:57986"/>
        <dbReference type="ChEBI" id="CHEBI:58210"/>
        <dbReference type="ChEBI" id="CHEBI:456216"/>
        <dbReference type="EC" id="2.7.1.26"/>
    </reaction>
</comment>
<sequence length="312" mass="34826">MQVYSNWINLHKKHDNLVVGLGNFDGIHLGHQKLIGDLVSRARAAGATPAVFTFVPHPLTVLNPEGAPPMLLPQDLKQEMFAGLGVEVLVVIPFTREFARMYPEDFITTVLHRHLAARAVYVGYNYTFGHMGRGTPELLKQYGDELGFAVEVIKPVTVDGKPVSSTLIRSLLADGEIAQARKYLGYCPIVEGEVVYGERRGNTLGFPTANLEVESNLLVPANGVYSVKVRVGREIYWGVTNIGIKPTFHGNAYARTIEVHLLDFCGNLYGRKMRVYFIRRLREEKRFHSVGELVKQIQRDINEARVDAAGQV</sequence>
<comment type="pathway">
    <text evidence="3 15">Cofactor biosynthesis; FMN biosynthesis; FMN from riboflavin (ATP route): step 1/1.</text>
</comment>
<dbReference type="InterPro" id="IPR015865">
    <property type="entry name" value="Riboflavin_kinase_bac/euk"/>
</dbReference>
<dbReference type="UniPathway" id="UPA00277">
    <property type="reaction ID" value="UER00407"/>
</dbReference>
<protein>
    <recommendedName>
        <fullName evidence="15">Riboflavin biosynthesis protein</fullName>
    </recommendedName>
    <domain>
        <recommendedName>
            <fullName evidence="15">Riboflavin kinase</fullName>
            <ecNumber evidence="15">2.7.1.26</ecNumber>
        </recommendedName>
        <alternativeName>
            <fullName evidence="15">Flavokinase</fullName>
        </alternativeName>
    </domain>
    <domain>
        <recommendedName>
            <fullName evidence="15">FMN adenylyltransferase</fullName>
            <ecNumber evidence="15">2.7.7.2</ecNumber>
        </recommendedName>
        <alternativeName>
            <fullName evidence="15">FAD pyrophosphorylase</fullName>
        </alternativeName>
        <alternativeName>
            <fullName evidence="15">FAD synthase</fullName>
        </alternativeName>
    </domain>
</protein>
<dbReference type="FunFam" id="2.40.30.30:FF:000003">
    <property type="entry name" value="Riboflavin biosynthesis protein"/>
    <property type="match status" value="1"/>
</dbReference>
<evidence type="ECO:0000256" key="5">
    <source>
        <dbReference type="ARBA" id="ARBA00022643"/>
    </source>
</evidence>
<keyword evidence="8 15" id="KW-0547">Nucleotide-binding</keyword>
<dbReference type="NCBIfam" id="TIGR00083">
    <property type="entry name" value="ribF"/>
    <property type="match status" value="1"/>
</dbReference>
<proteinExistence type="inferred from homology"/>
<organism evidence="17 18">
    <name type="scientific">Desulfoscipio geothermicus DSM 3669</name>
    <dbReference type="NCBI Taxonomy" id="1121426"/>
    <lineage>
        <taxon>Bacteria</taxon>
        <taxon>Bacillati</taxon>
        <taxon>Bacillota</taxon>
        <taxon>Clostridia</taxon>
        <taxon>Eubacteriales</taxon>
        <taxon>Desulfallaceae</taxon>
        <taxon>Desulfoscipio</taxon>
    </lineage>
</organism>
<dbReference type="Gene3D" id="3.40.50.620">
    <property type="entry name" value="HUPs"/>
    <property type="match status" value="1"/>
</dbReference>
<evidence type="ECO:0000256" key="8">
    <source>
        <dbReference type="ARBA" id="ARBA00022741"/>
    </source>
</evidence>
<dbReference type="GO" id="GO:0003919">
    <property type="term" value="F:FMN adenylyltransferase activity"/>
    <property type="evidence" value="ECO:0007669"/>
    <property type="project" value="UniProtKB-UniRule"/>
</dbReference>